<feature type="region of interest" description="Disordered" evidence="1">
    <location>
        <begin position="415"/>
        <end position="436"/>
    </location>
</feature>
<sequence>MLPPVLASTNSYPATTDARARPDQSAAPRATATATPQAPVLAQEAAVASQLNIMLLSGPERMSQNLATLAEVLGSALKIERRTNETLSDYMGRLIEGIAALPAADRLKLQRLLAQSFAGLQLRTLLEAMASPSGPERATLTLYLELYRQTDRDGAMRSVISSYRELAGESRATDPAVARRIAANDGGRPTLPGSPASDQKLAQVSQAAPLTEARTLGGGNADADSPDAPLERALPPDAARPRTAAMYPSQSPAGQEQPGRNSRTAADPASAAARESARMSGDGVSRQALSDAPARPEAPAANAKLDTAPAAPRSAVADVPLETDADGSLVPERRTVTVPVPVTIPAPGQASQTLPASWLAELLDTDFVRALLQLKTLPADTRQGTPAGSLPGSPEQAMAAPGTETEAAAVRAVTADDGSQPFDPASREAVEERSTPLPVALPEQAAIRPTLSREGLPLPFISYLIDDDFEIGEVEEEEERPGQDQDSDEDNEAQDLAPFEEPADEEGEGSDEVEAALAVATDPLIATEERAEGATAQAALPSPTDRPFGLQTEPAHQLYLRMAGLT</sequence>
<gene>
    <name evidence="2" type="ORF">FAA86_08735</name>
</gene>
<evidence type="ECO:0000313" key="3">
    <source>
        <dbReference type="Proteomes" id="UP000307378"/>
    </source>
</evidence>
<feature type="region of interest" description="Disordered" evidence="1">
    <location>
        <begin position="183"/>
        <end position="328"/>
    </location>
</feature>
<accession>A0A4V4HR71</accession>
<dbReference type="AlphaFoldDB" id="A0A4V4HR71"/>
<feature type="region of interest" description="Disordered" evidence="1">
    <location>
        <begin position="474"/>
        <end position="550"/>
    </location>
</feature>
<dbReference type="EMBL" id="STGU01000004">
    <property type="protein sequence ID" value="THV36586.1"/>
    <property type="molecule type" value="Genomic_DNA"/>
</dbReference>
<feature type="compositionally biased region" description="Basic and acidic residues" evidence="1">
    <location>
        <begin position="425"/>
        <end position="434"/>
    </location>
</feature>
<name>A0A4V4HR71_9HYPH</name>
<feature type="compositionally biased region" description="Acidic residues" evidence="1">
    <location>
        <begin position="501"/>
        <end position="514"/>
    </location>
</feature>
<comment type="caution">
    <text evidence="2">The sequence shown here is derived from an EMBL/GenBank/DDBJ whole genome shotgun (WGS) entry which is preliminary data.</text>
</comment>
<proteinExistence type="predicted"/>
<feature type="compositionally biased region" description="Polar residues" evidence="1">
    <location>
        <begin position="196"/>
        <end position="208"/>
    </location>
</feature>
<feature type="compositionally biased region" description="Low complexity" evidence="1">
    <location>
        <begin position="262"/>
        <end position="274"/>
    </location>
</feature>
<reference evidence="2 3" key="1">
    <citation type="submission" date="2019-04" db="EMBL/GenBank/DDBJ databases">
        <title>genome sequence of strain W3.</title>
        <authorList>
            <person name="Gao J."/>
            <person name="Sun J."/>
        </authorList>
    </citation>
    <scope>NUCLEOTIDE SEQUENCE [LARGE SCALE GENOMIC DNA]</scope>
    <source>
        <strain evidence="2 3">W3</strain>
    </source>
</reference>
<dbReference type="Proteomes" id="UP000307378">
    <property type="component" value="Unassembled WGS sequence"/>
</dbReference>
<feature type="compositionally biased region" description="Acidic residues" evidence="1">
    <location>
        <begin position="474"/>
        <end position="493"/>
    </location>
</feature>
<evidence type="ECO:0000256" key="1">
    <source>
        <dbReference type="SAM" id="MobiDB-lite"/>
    </source>
</evidence>
<feature type="compositionally biased region" description="Low complexity" evidence="1">
    <location>
        <begin position="24"/>
        <end position="36"/>
    </location>
</feature>
<feature type="compositionally biased region" description="Polar residues" evidence="1">
    <location>
        <begin position="248"/>
        <end position="261"/>
    </location>
</feature>
<dbReference type="RefSeq" id="WP_136539838.1">
    <property type="nucleotide sequence ID" value="NZ_STGU01000004.1"/>
</dbReference>
<feature type="compositionally biased region" description="Low complexity" evidence="1">
    <location>
        <begin position="292"/>
        <end position="303"/>
    </location>
</feature>
<protein>
    <submittedName>
        <fullName evidence="2">Uncharacterized protein</fullName>
    </submittedName>
</protein>
<organism evidence="2 3">
    <name type="scientific">Rhizobium rosettiformans W3</name>
    <dbReference type="NCBI Taxonomy" id="538378"/>
    <lineage>
        <taxon>Bacteria</taxon>
        <taxon>Pseudomonadati</taxon>
        <taxon>Pseudomonadota</taxon>
        <taxon>Alphaproteobacteria</taxon>
        <taxon>Hyphomicrobiales</taxon>
        <taxon>Rhizobiaceae</taxon>
        <taxon>Rhizobium/Agrobacterium group</taxon>
        <taxon>Rhizobium</taxon>
    </lineage>
</organism>
<feature type="region of interest" description="Disordered" evidence="1">
    <location>
        <begin position="1"/>
        <end position="36"/>
    </location>
</feature>
<evidence type="ECO:0000313" key="2">
    <source>
        <dbReference type="EMBL" id="THV36586.1"/>
    </source>
</evidence>